<dbReference type="Pfam" id="PF13374">
    <property type="entry name" value="TPR_10"/>
    <property type="match status" value="2"/>
</dbReference>
<keyword evidence="3" id="KW-1185">Reference proteome</keyword>
<dbReference type="InterPro" id="IPR011990">
    <property type="entry name" value="TPR-like_helical_dom_sf"/>
</dbReference>
<sequence length="593" mass="66236">MDNLNMQALSAMLPPALPQPVKSRMYSNEEWAKHQDFIAGVYPLEGMTNKKIVAMLSEERGERQLKRELDNWDLQKKVRSDKMKAIAKKLYERKFQGKETTFRFRGKVVKPWDINRWQKRSKNGTPSIAGKTRHLRVSPFISFSQPETDNVRTSAAPSTPSDISYCTIGSPATGISENGFLPEFEGQSPAPFTSPSTPVALSKGLSDTANKPLPENYTMTFSPAMHTVIHGLLSPLTFWKKFPHMIPLTMTLGRQSRFKAADRLHQRVARTWRRIAGENDSKTLLALSNAANVLAVQGQLSASEQLNRSVHAEAVILLQPSDPNLLLIESNLTRCLMRSDKDSGTTEKLLREIVRHGGEVLEPNHQVRLDAWENLAFTLSWCGTYDESLKILRTLLKTIEVSQPDEPRRLRCLGDMGKVHNAMGQFQEAEKLLGQVAIEQGIVFGAEHENTLRNTLPELQKIIGNKHYSVVDHECDLARCLNTQSQYAEAESLARKVLSVAKSEFGPENMIICNALVAIGFACHGQLRSTEGLDLLGKAAEMCVRIFGPEHKHAAFYKSRHAGIAQDIANAHASLQTPVLIDSWQSINGTMRI</sequence>
<dbReference type="AlphaFoldDB" id="A0A1L7XME1"/>
<dbReference type="EMBL" id="FJOG01000035">
    <property type="protein sequence ID" value="CZR66107.1"/>
    <property type="molecule type" value="Genomic_DNA"/>
</dbReference>
<dbReference type="Pfam" id="PF13424">
    <property type="entry name" value="TPR_12"/>
    <property type="match status" value="1"/>
</dbReference>
<accession>A0A1L7XME1</accession>
<protein>
    <recommendedName>
        <fullName evidence="1">Clr5 domain-containing protein</fullName>
    </recommendedName>
</protein>
<reference evidence="2 3" key="1">
    <citation type="submission" date="2016-03" db="EMBL/GenBank/DDBJ databases">
        <authorList>
            <person name="Ploux O."/>
        </authorList>
    </citation>
    <scope>NUCLEOTIDE SEQUENCE [LARGE SCALE GENOMIC DNA]</scope>
    <source>
        <strain evidence="2 3">UAMH 11012</strain>
    </source>
</reference>
<dbReference type="OrthoDB" id="3555837at2759"/>
<dbReference type="InterPro" id="IPR025676">
    <property type="entry name" value="Clr5_dom"/>
</dbReference>
<dbReference type="InterPro" id="IPR053137">
    <property type="entry name" value="NLR-like"/>
</dbReference>
<proteinExistence type="predicted"/>
<dbReference type="PANTHER" id="PTHR46082">
    <property type="entry name" value="ATP/GTP-BINDING PROTEIN-RELATED"/>
    <property type="match status" value="1"/>
</dbReference>
<evidence type="ECO:0000313" key="3">
    <source>
        <dbReference type="Proteomes" id="UP000184330"/>
    </source>
</evidence>
<feature type="domain" description="Clr5" evidence="1">
    <location>
        <begin position="28"/>
        <end position="76"/>
    </location>
</feature>
<evidence type="ECO:0000313" key="2">
    <source>
        <dbReference type="EMBL" id="CZR66107.1"/>
    </source>
</evidence>
<dbReference type="Gene3D" id="1.25.40.10">
    <property type="entry name" value="Tetratricopeptide repeat domain"/>
    <property type="match status" value="2"/>
</dbReference>
<gene>
    <name evidence="2" type="ORF">PAC_16008</name>
</gene>
<dbReference type="SUPFAM" id="SSF48452">
    <property type="entry name" value="TPR-like"/>
    <property type="match status" value="2"/>
</dbReference>
<dbReference type="Proteomes" id="UP000184330">
    <property type="component" value="Unassembled WGS sequence"/>
</dbReference>
<dbReference type="Pfam" id="PF14420">
    <property type="entry name" value="Clr5"/>
    <property type="match status" value="1"/>
</dbReference>
<organism evidence="2 3">
    <name type="scientific">Phialocephala subalpina</name>
    <dbReference type="NCBI Taxonomy" id="576137"/>
    <lineage>
        <taxon>Eukaryota</taxon>
        <taxon>Fungi</taxon>
        <taxon>Dikarya</taxon>
        <taxon>Ascomycota</taxon>
        <taxon>Pezizomycotina</taxon>
        <taxon>Leotiomycetes</taxon>
        <taxon>Helotiales</taxon>
        <taxon>Mollisiaceae</taxon>
        <taxon>Phialocephala</taxon>
        <taxon>Phialocephala fortinii species complex</taxon>
    </lineage>
</organism>
<dbReference type="STRING" id="576137.A0A1L7XME1"/>
<name>A0A1L7XME1_9HELO</name>
<evidence type="ECO:0000259" key="1">
    <source>
        <dbReference type="Pfam" id="PF14420"/>
    </source>
</evidence>
<dbReference type="PANTHER" id="PTHR46082:SF6">
    <property type="entry name" value="AAA+ ATPASE DOMAIN-CONTAINING PROTEIN-RELATED"/>
    <property type="match status" value="1"/>
</dbReference>